<reference evidence="2 3" key="1">
    <citation type="submission" date="2015-08" db="EMBL/GenBank/DDBJ databases">
        <title>Next Generation Sequencing and Analysis of the Genome of Puccinia sorghi L Schw, the Causal Agent of Maize Common Rust.</title>
        <authorList>
            <person name="Rochi L."/>
            <person name="Burguener G."/>
            <person name="Darino M."/>
            <person name="Turjanski A."/>
            <person name="Kreff E."/>
            <person name="Dieguez M.J."/>
            <person name="Sacco F."/>
        </authorList>
    </citation>
    <scope>NUCLEOTIDE SEQUENCE [LARGE SCALE GENOMIC DNA]</scope>
    <source>
        <strain evidence="2 3">RO10H11247</strain>
    </source>
</reference>
<sequence>MRLTARDVDKVAETKVAEKMIDPWKLHRLLAEFNNRLPGEQELYILVRLYLTTAELAVLSRPPSWTRFTSKAILVSLVVLCFQCFYNLYLMISLGGFTLGKKTSLGMWNTETVNCNTLTTLAFVMLSLLDWSWKEYNTSRHRQEFTPNLLVHVTFIPVLLGTWYVPLLAPDLIISGHATVS</sequence>
<evidence type="ECO:0000256" key="1">
    <source>
        <dbReference type="SAM" id="Phobius"/>
    </source>
</evidence>
<evidence type="ECO:0000313" key="3">
    <source>
        <dbReference type="Proteomes" id="UP000037035"/>
    </source>
</evidence>
<keyword evidence="3" id="KW-1185">Reference proteome</keyword>
<feature type="transmembrane region" description="Helical" evidence="1">
    <location>
        <begin position="145"/>
        <end position="165"/>
    </location>
</feature>
<proteinExistence type="predicted"/>
<dbReference type="VEuPathDB" id="FungiDB:VP01_179g5"/>
<keyword evidence="1" id="KW-1133">Transmembrane helix</keyword>
<dbReference type="EMBL" id="LAVV01006614">
    <property type="protein sequence ID" value="KNZ59123.1"/>
    <property type="molecule type" value="Genomic_DNA"/>
</dbReference>
<dbReference type="AlphaFoldDB" id="A0A0L6VED8"/>
<evidence type="ECO:0000313" key="2">
    <source>
        <dbReference type="EMBL" id="KNZ59123.1"/>
    </source>
</evidence>
<dbReference type="Proteomes" id="UP000037035">
    <property type="component" value="Unassembled WGS sequence"/>
</dbReference>
<keyword evidence="1" id="KW-0812">Transmembrane</keyword>
<dbReference type="OrthoDB" id="2506880at2759"/>
<name>A0A0L6VED8_9BASI</name>
<gene>
    <name evidence="2" type="ORF">VP01_179g5</name>
</gene>
<keyword evidence="1" id="KW-0472">Membrane</keyword>
<accession>A0A0L6VED8</accession>
<organism evidence="2 3">
    <name type="scientific">Puccinia sorghi</name>
    <dbReference type="NCBI Taxonomy" id="27349"/>
    <lineage>
        <taxon>Eukaryota</taxon>
        <taxon>Fungi</taxon>
        <taxon>Dikarya</taxon>
        <taxon>Basidiomycota</taxon>
        <taxon>Pucciniomycotina</taxon>
        <taxon>Pucciniomycetes</taxon>
        <taxon>Pucciniales</taxon>
        <taxon>Pucciniaceae</taxon>
        <taxon>Puccinia</taxon>
    </lineage>
</organism>
<comment type="caution">
    <text evidence="2">The sequence shown here is derived from an EMBL/GenBank/DDBJ whole genome shotgun (WGS) entry which is preliminary data.</text>
</comment>
<feature type="transmembrane region" description="Helical" evidence="1">
    <location>
        <begin position="117"/>
        <end position="133"/>
    </location>
</feature>
<protein>
    <submittedName>
        <fullName evidence="2">Uncharacterized protein</fullName>
    </submittedName>
</protein>
<feature type="transmembrane region" description="Helical" evidence="1">
    <location>
        <begin position="72"/>
        <end position="97"/>
    </location>
</feature>